<accession>A0AAU9JKZ4</accession>
<feature type="compositionally biased region" description="Polar residues" evidence="1">
    <location>
        <begin position="191"/>
        <end position="203"/>
    </location>
</feature>
<feature type="compositionally biased region" description="Polar residues" evidence="1">
    <location>
        <begin position="213"/>
        <end position="225"/>
    </location>
</feature>
<feature type="region of interest" description="Disordered" evidence="1">
    <location>
        <begin position="191"/>
        <end position="233"/>
    </location>
</feature>
<feature type="compositionally biased region" description="Basic and acidic residues" evidence="1">
    <location>
        <begin position="143"/>
        <end position="160"/>
    </location>
</feature>
<dbReference type="AlphaFoldDB" id="A0AAU9JKZ4"/>
<protein>
    <submittedName>
        <fullName evidence="2">Uncharacterized protein</fullName>
    </submittedName>
</protein>
<comment type="caution">
    <text evidence="2">The sequence shown here is derived from an EMBL/GenBank/DDBJ whole genome shotgun (WGS) entry which is preliminary data.</text>
</comment>
<proteinExistence type="predicted"/>
<keyword evidence="3" id="KW-1185">Reference proteome</keyword>
<reference evidence="2" key="1">
    <citation type="submission" date="2021-09" db="EMBL/GenBank/DDBJ databases">
        <authorList>
            <consortium name="AG Swart"/>
            <person name="Singh M."/>
            <person name="Singh A."/>
            <person name="Seah K."/>
            <person name="Emmerich C."/>
        </authorList>
    </citation>
    <scope>NUCLEOTIDE SEQUENCE</scope>
    <source>
        <strain evidence="2">ATCC30299</strain>
    </source>
</reference>
<evidence type="ECO:0000256" key="1">
    <source>
        <dbReference type="SAM" id="MobiDB-lite"/>
    </source>
</evidence>
<dbReference type="Proteomes" id="UP001162131">
    <property type="component" value="Unassembled WGS sequence"/>
</dbReference>
<evidence type="ECO:0000313" key="2">
    <source>
        <dbReference type="EMBL" id="CAG9321537.1"/>
    </source>
</evidence>
<organism evidence="2 3">
    <name type="scientific">Blepharisma stoltei</name>
    <dbReference type="NCBI Taxonomy" id="1481888"/>
    <lineage>
        <taxon>Eukaryota</taxon>
        <taxon>Sar</taxon>
        <taxon>Alveolata</taxon>
        <taxon>Ciliophora</taxon>
        <taxon>Postciliodesmatophora</taxon>
        <taxon>Heterotrichea</taxon>
        <taxon>Heterotrichida</taxon>
        <taxon>Blepharismidae</taxon>
        <taxon>Blepharisma</taxon>
    </lineage>
</organism>
<evidence type="ECO:0000313" key="3">
    <source>
        <dbReference type="Proteomes" id="UP001162131"/>
    </source>
</evidence>
<gene>
    <name evidence="2" type="ORF">BSTOLATCC_MIC28816</name>
</gene>
<dbReference type="EMBL" id="CAJZBQ010000028">
    <property type="protein sequence ID" value="CAG9321537.1"/>
    <property type="molecule type" value="Genomic_DNA"/>
</dbReference>
<name>A0AAU9JKZ4_9CILI</name>
<sequence>MEALTIEPYQAPHDFPRMISPSETLTSRMSSSKFNKINTATNTVHDRLYKDSMIRQQAKMAQNNKKSASQTKIKPRKGIEDILLLKGKALEAKKERIKEKWEWIRKQNFRDAPEINDLSKKLAYVAYAKKGYWESSRCSSRNSSKETSKINSQIEKDPSDIKNSSKGPGLSIKIPDHPNFINSIENSTARYTQKNFETSNNGGLTERNRPKSAKNSQIAKKQSASLFKKSSEETDIKPKYTQKITHEQCLIPQELTLMNTENKEKNTCNKAESSNKDYTGQMVHKNSLLNKNKASLDQPRKQESQRLKIIPSKSEKSLERKEAAVRIAVDSSVPLETALLYKEIIKRRCEDDCGFKGFHK</sequence>
<feature type="region of interest" description="Disordered" evidence="1">
    <location>
        <begin position="137"/>
        <end position="178"/>
    </location>
</feature>